<dbReference type="InterPro" id="IPR013149">
    <property type="entry name" value="ADH-like_C"/>
</dbReference>
<dbReference type="InterPro" id="IPR011032">
    <property type="entry name" value="GroES-like_sf"/>
</dbReference>
<protein>
    <submittedName>
        <fullName evidence="9">Alcohol dehydrogenase superfamily, zinc-type</fullName>
    </submittedName>
</protein>
<dbReference type="GO" id="GO:0008270">
    <property type="term" value="F:zinc ion binding"/>
    <property type="evidence" value="ECO:0007669"/>
    <property type="project" value="InterPro"/>
</dbReference>
<reference evidence="9 10" key="1">
    <citation type="journal article" date="2016" name="Genome Biol. Evol.">
        <title>Divergent and convergent evolution of fungal pathogenicity.</title>
        <authorList>
            <person name="Shang Y."/>
            <person name="Xiao G."/>
            <person name="Zheng P."/>
            <person name="Cen K."/>
            <person name="Zhan S."/>
            <person name="Wang C."/>
        </authorList>
    </citation>
    <scope>NUCLEOTIDE SEQUENCE [LARGE SCALE GENOMIC DNA]</scope>
    <source>
        <strain evidence="9 10">ARSEF 2679</strain>
    </source>
</reference>
<proteinExistence type="inferred from homology"/>
<dbReference type="RefSeq" id="XP_018706710.1">
    <property type="nucleotide sequence ID" value="XM_018846003.1"/>
</dbReference>
<dbReference type="Gene3D" id="3.40.50.720">
    <property type="entry name" value="NAD(P)-binding Rossmann-like Domain"/>
    <property type="match status" value="1"/>
</dbReference>
<dbReference type="PANTHER" id="PTHR43350">
    <property type="entry name" value="NAD-DEPENDENT ALCOHOL DEHYDROGENASE"/>
    <property type="match status" value="1"/>
</dbReference>
<dbReference type="PANTHER" id="PTHR43350:SF2">
    <property type="entry name" value="GROES-LIKE ZINC-BINDING ALCOHOL DEHYDROGENASE FAMILY PROTEIN"/>
    <property type="match status" value="1"/>
</dbReference>
<dbReference type="Gene3D" id="3.90.180.10">
    <property type="entry name" value="Medium-chain alcohol dehydrogenases, catalytic domain"/>
    <property type="match status" value="1"/>
</dbReference>
<dbReference type="CDD" id="cd08278">
    <property type="entry name" value="benzyl_alcohol_DH"/>
    <property type="match status" value="1"/>
</dbReference>
<dbReference type="SMART" id="SM00829">
    <property type="entry name" value="PKS_ER"/>
    <property type="match status" value="1"/>
</dbReference>
<evidence type="ECO:0000256" key="7">
    <source>
        <dbReference type="RuleBase" id="RU361277"/>
    </source>
</evidence>
<dbReference type="PROSITE" id="PS00059">
    <property type="entry name" value="ADH_ZINC"/>
    <property type="match status" value="1"/>
</dbReference>
<keyword evidence="5 7" id="KW-0862">Zinc</keyword>
<evidence type="ECO:0000313" key="9">
    <source>
        <dbReference type="EMBL" id="OAA70423.1"/>
    </source>
</evidence>
<evidence type="ECO:0000256" key="3">
    <source>
        <dbReference type="ARBA" id="ARBA00008072"/>
    </source>
</evidence>
<keyword evidence="4 7" id="KW-0479">Metal-binding</keyword>
<gene>
    <name evidence="9" type="ORF">ISF_02397</name>
</gene>
<evidence type="ECO:0000313" key="10">
    <source>
        <dbReference type="Proteomes" id="UP000076744"/>
    </source>
</evidence>
<comment type="similarity">
    <text evidence="3 7">Belongs to the zinc-containing alcohol dehydrogenase family.</text>
</comment>
<evidence type="ECO:0000256" key="2">
    <source>
        <dbReference type="ARBA" id="ARBA00005179"/>
    </source>
</evidence>
<sequence>MAPSMPVDSTALVARGPFSEGKWALEPVKLRELRDDEVLVRMVASGICHTDLHCGNTAADAGVPAVYYPRVLGHEGSGYVVQAGGSVKNVQPGDPVLLSFSYCGECHVCLSGVPSHCVKAFEINFMGEPVFEGGIAGRFFGQSSFARHSVVSAKSVVNVSGLGLSEDDLKLLAPLGCGLQTGSGTVVNVAKAGPQDCLTVAGLGGVGLAAVIAARNQGCKVIIGLDRVDSRLELAKSLGATHVINTKNLGMKDLVEKIKEASEGLGSTISVDTTAFPALVSAQLDATRYLGKVIQVGTGMPDSHLSLHMQSYMVSGKQYFGAIQGQVKSSEHIPEMIRWWRDGKFPVERLVTFFKHENFAQAVEAMGSGEAIKPVIVW</sequence>
<evidence type="ECO:0000256" key="6">
    <source>
        <dbReference type="ARBA" id="ARBA00023002"/>
    </source>
</evidence>
<dbReference type="InterPro" id="IPR020843">
    <property type="entry name" value="ER"/>
</dbReference>
<dbReference type="GO" id="GO:0016491">
    <property type="term" value="F:oxidoreductase activity"/>
    <property type="evidence" value="ECO:0007669"/>
    <property type="project" value="UniProtKB-KW"/>
</dbReference>
<evidence type="ECO:0000259" key="8">
    <source>
        <dbReference type="SMART" id="SM00829"/>
    </source>
</evidence>
<dbReference type="EMBL" id="AZHB01000004">
    <property type="protein sequence ID" value="OAA70423.1"/>
    <property type="molecule type" value="Genomic_DNA"/>
</dbReference>
<comment type="caution">
    <text evidence="9">The sequence shown here is derived from an EMBL/GenBank/DDBJ whole genome shotgun (WGS) entry which is preliminary data.</text>
</comment>
<dbReference type="Pfam" id="PF08240">
    <property type="entry name" value="ADH_N"/>
    <property type="match status" value="1"/>
</dbReference>
<dbReference type="InterPro" id="IPR002328">
    <property type="entry name" value="ADH_Zn_CS"/>
</dbReference>
<keyword evidence="10" id="KW-1185">Reference proteome</keyword>
<dbReference type="InterPro" id="IPR036291">
    <property type="entry name" value="NAD(P)-bd_dom_sf"/>
</dbReference>
<organism evidence="9 10">
    <name type="scientific">Cordyceps fumosorosea (strain ARSEF 2679)</name>
    <name type="common">Isaria fumosorosea</name>
    <dbReference type="NCBI Taxonomy" id="1081104"/>
    <lineage>
        <taxon>Eukaryota</taxon>
        <taxon>Fungi</taxon>
        <taxon>Dikarya</taxon>
        <taxon>Ascomycota</taxon>
        <taxon>Pezizomycotina</taxon>
        <taxon>Sordariomycetes</taxon>
        <taxon>Hypocreomycetidae</taxon>
        <taxon>Hypocreales</taxon>
        <taxon>Cordycipitaceae</taxon>
        <taxon>Cordyceps</taxon>
    </lineage>
</organism>
<comment type="cofactor">
    <cofactor evidence="1 7">
        <name>Zn(2+)</name>
        <dbReference type="ChEBI" id="CHEBI:29105"/>
    </cofactor>
</comment>
<keyword evidence="6" id="KW-0560">Oxidoreductase</keyword>
<feature type="domain" description="Enoyl reductase (ER)" evidence="8">
    <location>
        <begin position="16"/>
        <end position="376"/>
    </location>
</feature>
<dbReference type="SUPFAM" id="SSF51735">
    <property type="entry name" value="NAD(P)-binding Rossmann-fold domains"/>
    <property type="match status" value="1"/>
</dbReference>
<accession>A0A168BQI4</accession>
<dbReference type="SUPFAM" id="SSF50129">
    <property type="entry name" value="GroES-like"/>
    <property type="match status" value="1"/>
</dbReference>
<dbReference type="OrthoDB" id="1560166at2759"/>
<dbReference type="Proteomes" id="UP000076744">
    <property type="component" value="Unassembled WGS sequence"/>
</dbReference>
<dbReference type="GeneID" id="30018689"/>
<evidence type="ECO:0000256" key="1">
    <source>
        <dbReference type="ARBA" id="ARBA00001947"/>
    </source>
</evidence>
<dbReference type="InterPro" id="IPR013154">
    <property type="entry name" value="ADH-like_N"/>
</dbReference>
<name>A0A168BQI4_CORFA</name>
<dbReference type="AlphaFoldDB" id="A0A168BQI4"/>
<dbReference type="Pfam" id="PF00107">
    <property type="entry name" value="ADH_zinc_N"/>
    <property type="match status" value="1"/>
</dbReference>
<comment type="pathway">
    <text evidence="2">Secondary metabolite biosynthesis.</text>
</comment>
<evidence type="ECO:0000256" key="5">
    <source>
        <dbReference type="ARBA" id="ARBA00022833"/>
    </source>
</evidence>
<dbReference type="STRING" id="1081104.A0A168BQI4"/>
<evidence type="ECO:0000256" key="4">
    <source>
        <dbReference type="ARBA" id="ARBA00022723"/>
    </source>
</evidence>